<accession>A0A1S8CVF9</accession>
<dbReference type="Proteomes" id="UP000192132">
    <property type="component" value="Unassembled WGS sequence"/>
</dbReference>
<dbReference type="OrthoDB" id="6713299at2"/>
<organism evidence="3 4">
    <name type="scientific">Alkanindiges hydrocarboniclasticus</name>
    <dbReference type="NCBI Taxonomy" id="1907941"/>
    <lineage>
        <taxon>Bacteria</taxon>
        <taxon>Pseudomonadati</taxon>
        <taxon>Pseudomonadota</taxon>
        <taxon>Gammaproteobacteria</taxon>
        <taxon>Moraxellales</taxon>
        <taxon>Moraxellaceae</taxon>
        <taxon>Alkanindiges</taxon>
    </lineage>
</organism>
<keyword evidence="2" id="KW-0472">Membrane</keyword>
<feature type="transmembrane region" description="Helical" evidence="2">
    <location>
        <begin position="43"/>
        <end position="63"/>
    </location>
</feature>
<feature type="compositionally biased region" description="Low complexity" evidence="1">
    <location>
        <begin position="133"/>
        <end position="147"/>
    </location>
</feature>
<keyword evidence="2" id="KW-1133">Transmembrane helix</keyword>
<evidence type="ECO:0000256" key="2">
    <source>
        <dbReference type="SAM" id="Phobius"/>
    </source>
</evidence>
<feature type="region of interest" description="Disordered" evidence="1">
    <location>
        <begin position="133"/>
        <end position="163"/>
    </location>
</feature>
<protein>
    <recommendedName>
        <fullName evidence="5">Invasion protein expression up-regulator SirB</fullName>
    </recommendedName>
</protein>
<dbReference type="STRING" id="1907941.BKE30_05845"/>
<reference evidence="3 4" key="1">
    <citation type="submission" date="2016-10" db="EMBL/GenBank/DDBJ databases">
        <title>Draft Genome sequence of Alkanindiges sp. strain H1.</title>
        <authorList>
            <person name="Subhash Y."/>
            <person name="Lee S."/>
        </authorList>
    </citation>
    <scope>NUCLEOTIDE SEQUENCE [LARGE SCALE GENOMIC DNA]</scope>
    <source>
        <strain evidence="3 4">H1</strain>
    </source>
</reference>
<evidence type="ECO:0008006" key="5">
    <source>
        <dbReference type="Google" id="ProtNLM"/>
    </source>
</evidence>
<keyword evidence="2" id="KW-0812">Transmembrane</keyword>
<evidence type="ECO:0000256" key="1">
    <source>
        <dbReference type="SAM" id="MobiDB-lite"/>
    </source>
</evidence>
<proteinExistence type="predicted"/>
<keyword evidence="4" id="KW-1185">Reference proteome</keyword>
<dbReference type="InterPro" id="IPR007360">
    <property type="entry name" value="SirB"/>
</dbReference>
<name>A0A1S8CVF9_9GAMM</name>
<dbReference type="Pfam" id="PF04247">
    <property type="entry name" value="SirB"/>
    <property type="match status" value="1"/>
</dbReference>
<evidence type="ECO:0000313" key="4">
    <source>
        <dbReference type="Proteomes" id="UP000192132"/>
    </source>
</evidence>
<sequence>MDSHLILKIIHMTFGSLALIAFLIRAVMLFWDPQNQPGKVTRIVLVAMQHLSFTVLIITGIVLLYQNQFVVQPWFYGKIILFVVILSATIKAFGKRDMSLSQRKAGVFVAGIAFAGLLTLVIWKPDFSANQTQQQGIQQPNTSQQNQLSSMAVRPSATTQPAQ</sequence>
<dbReference type="EMBL" id="MLCN01000013">
    <property type="protein sequence ID" value="ONG41297.1"/>
    <property type="molecule type" value="Genomic_DNA"/>
</dbReference>
<feature type="transmembrane region" description="Helical" evidence="2">
    <location>
        <begin position="6"/>
        <end position="31"/>
    </location>
</feature>
<feature type="transmembrane region" description="Helical" evidence="2">
    <location>
        <begin position="75"/>
        <end position="93"/>
    </location>
</feature>
<feature type="transmembrane region" description="Helical" evidence="2">
    <location>
        <begin position="105"/>
        <end position="123"/>
    </location>
</feature>
<evidence type="ECO:0000313" key="3">
    <source>
        <dbReference type="EMBL" id="ONG41297.1"/>
    </source>
</evidence>
<comment type="caution">
    <text evidence="3">The sequence shown here is derived from an EMBL/GenBank/DDBJ whole genome shotgun (WGS) entry which is preliminary data.</text>
</comment>
<dbReference type="AlphaFoldDB" id="A0A1S8CVF9"/>
<gene>
    <name evidence="3" type="ORF">BKE30_05845</name>
</gene>